<keyword evidence="2" id="KW-0812">Transmembrane</keyword>
<sequence length="643" mass="72349">MVPPPPVISPFIMPGAVSPVNLPAVEPSILIVKPEVTARSIVNETELVQGTRNQTHPVSNHTVNHNYTKGHVACDKNYLEPHELPSFKRVKPEDDLLVYSSKDRFLHKLPRIEQHELPSHKRDGSEYPTIDAFRNNSFKYPLPIIGGPKVANLTANLTEAPANISSEAKNSTAAIAPAVFLVDPPKNATAEINKAQSVSEQASIDLLHQISMTIINHLVKNIRQKEKQFLADKVSQKHQSHIAAVTVCRHLVRNGGDFAECMHSISSKEDEGFVDVTEHTIQTRNHPRPEKEHALSLSPQFIGAIDVFNRLPEIKVKHLEALSRMMDAEAELHAGTESEYWQWHDFREFSTSFRQGVLKVIEYTQRRHRHHKSSVTCDQLTSAFHEIITIAEAIEDGTLYESELVYWEPTKYLVSHPEIHTLYQKALKHCVKKDELKDLISASDVESSADLKIIADANRGAHWTEEDASLSFPRKSDRHRDERNNYYKRDEQNVSSVASSYPTISNTTNATTILPRGANEKEQHPTISNMTNSIPILPREADEKQCGIVHLDIGSGTLAALGLLSLVLSIFCIWFKQYCARRARSRQQLPMSSSSSASSSASPSSSSSSPYNRYPLDVKNNNSYYYWDQESGIIGQKQEQQRR</sequence>
<evidence type="ECO:0000256" key="1">
    <source>
        <dbReference type="SAM" id="MobiDB-lite"/>
    </source>
</evidence>
<keyword evidence="4" id="KW-1185">Reference proteome</keyword>
<keyword evidence="2" id="KW-1133">Transmembrane helix</keyword>
<gene>
    <name evidence="3" type="ORF">GOMPHAMPRED_005191</name>
</gene>
<organism evidence="3 4">
    <name type="scientific">Gomphillus americanus</name>
    <dbReference type="NCBI Taxonomy" id="1940652"/>
    <lineage>
        <taxon>Eukaryota</taxon>
        <taxon>Fungi</taxon>
        <taxon>Dikarya</taxon>
        <taxon>Ascomycota</taxon>
        <taxon>Pezizomycotina</taxon>
        <taxon>Lecanoromycetes</taxon>
        <taxon>OSLEUM clade</taxon>
        <taxon>Ostropomycetidae</taxon>
        <taxon>Ostropales</taxon>
        <taxon>Graphidaceae</taxon>
        <taxon>Gomphilloideae</taxon>
        <taxon>Gomphillus</taxon>
    </lineage>
</organism>
<feature type="compositionally biased region" description="Low complexity" evidence="1">
    <location>
        <begin position="592"/>
        <end position="610"/>
    </location>
</feature>
<feature type="transmembrane region" description="Helical" evidence="2">
    <location>
        <begin position="553"/>
        <end position="575"/>
    </location>
</feature>
<evidence type="ECO:0000313" key="3">
    <source>
        <dbReference type="EMBL" id="CAF9928642.1"/>
    </source>
</evidence>
<evidence type="ECO:0000256" key="2">
    <source>
        <dbReference type="SAM" id="Phobius"/>
    </source>
</evidence>
<evidence type="ECO:0000313" key="4">
    <source>
        <dbReference type="Proteomes" id="UP000664169"/>
    </source>
</evidence>
<feature type="region of interest" description="Disordered" evidence="1">
    <location>
        <begin position="590"/>
        <end position="615"/>
    </location>
</feature>
<dbReference type="EMBL" id="CAJPDQ010000030">
    <property type="protein sequence ID" value="CAF9928642.1"/>
    <property type="molecule type" value="Genomic_DNA"/>
</dbReference>
<name>A0A8H3IHX2_9LECA</name>
<accession>A0A8H3IHX2</accession>
<protein>
    <submittedName>
        <fullName evidence="3">Uncharacterized protein</fullName>
    </submittedName>
</protein>
<proteinExistence type="predicted"/>
<dbReference type="AlphaFoldDB" id="A0A8H3IHX2"/>
<keyword evidence="2" id="KW-0472">Membrane</keyword>
<comment type="caution">
    <text evidence="3">The sequence shown here is derived from an EMBL/GenBank/DDBJ whole genome shotgun (WGS) entry which is preliminary data.</text>
</comment>
<reference evidence="3" key="1">
    <citation type="submission" date="2021-03" db="EMBL/GenBank/DDBJ databases">
        <authorList>
            <person name="Tagirdzhanova G."/>
        </authorList>
    </citation>
    <scope>NUCLEOTIDE SEQUENCE</scope>
</reference>
<dbReference type="Proteomes" id="UP000664169">
    <property type="component" value="Unassembled WGS sequence"/>
</dbReference>